<reference evidence="8 9" key="1">
    <citation type="submission" date="2019-07" db="EMBL/GenBank/DDBJ databases">
        <title>Quadrisphaera sp. strain DD2A genome sequencing and assembly.</title>
        <authorList>
            <person name="Kim I."/>
        </authorList>
    </citation>
    <scope>NUCLEOTIDE SEQUENCE [LARGE SCALE GENOMIC DNA]</scope>
    <source>
        <strain evidence="8 9">DD2A</strain>
    </source>
</reference>
<evidence type="ECO:0000313" key="9">
    <source>
        <dbReference type="Proteomes" id="UP000321234"/>
    </source>
</evidence>
<dbReference type="Proteomes" id="UP000321234">
    <property type="component" value="Unassembled WGS sequence"/>
</dbReference>
<dbReference type="SUPFAM" id="SSF52833">
    <property type="entry name" value="Thioredoxin-like"/>
    <property type="match status" value="1"/>
</dbReference>
<dbReference type="InterPro" id="IPR036249">
    <property type="entry name" value="Thioredoxin-like_sf"/>
</dbReference>
<keyword evidence="2" id="KW-0201">Cytochrome c-type biogenesis</keyword>
<sequence>MSGLPGRQGPSRRALLAGALALPAAAALAACQGLGQTSGDTGNQQGYVSGNGDLTILPVADRGQPVVLSGTTTTGDTADVAAWRGQVVVINVWYAACAPCRAEAPHLAKVAGDNPDVRFLGLNTRDGQAQAQNFEREFAIPYPSILDKGSGQGLLALRGTIPPTAVPSTVVLDTEGRPAACVVGKVEESVLRGVIDDVRSGRADSGDAGAGTSA</sequence>
<evidence type="ECO:0000256" key="5">
    <source>
        <dbReference type="ARBA" id="ARBA00023284"/>
    </source>
</evidence>
<dbReference type="PROSITE" id="PS51257">
    <property type="entry name" value="PROKAR_LIPOPROTEIN"/>
    <property type="match status" value="1"/>
</dbReference>
<gene>
    <name evidence="8" type="ORF">FMM08_00120</name>
</gene>
<dbReference type="PANTHER" id="PTHR42852">
    <property type="entry name" value="THIOL:DISULFIDE INTERCHANGE PROTEIN DSBE"/>
    <property type="match status" value="1"/>
</dbReference>
<keyword evidence="6" id="KW-0732">Signal</keyword>
<name>A0A5C8ZIJ9_9ACTN</name>
<proteinExistence type="predicted"/>
<dbReference type="RefSeq" id="WP_147924347.1">
    <property type="nucleotide sequence ID" value="NZ_VKAC01000001.1"/>
</dbReference>
<evidence type="ECO:0000256" key="2">
    <source>
        <dbReference type="ARBA" id="ARBA00022748"/>
    </source>
</evidence>
<feature type="signal peptide" evidence="6">
    <location>
        <begin position="1"/>
        <end position="29"/>
    </location>
</feature>
<dbReference type="InterPro" id="IPR013740">
    <property type="entry name" value="Redoxin"/>
</dbReference>
<keyword evidence="5" id="KW-0676">Redox-active center</keyword>
<comment type="caution">
    <text evidence="8">The sequence shown here is derived from an EMBL/GenBank/DDBJ whole genome shotgun (WGS) entry which is preliminary data.</text>
</comment>
<dbReference type="PANTHER" id="PTHR42852:SF6">
    <property type="entry name" value="THIOL:DISULFIDE INTERCHANGE PROTEIN DSBE"/>
    <property type="match status" value="1"/>
</dbReference>
<dbReference type="PROSITE" id="PS51318">
    <property type="entry name" value="TAT"/>
    <property type="match status" value="1"/>
</dbReference>
<evidence type="ECO:0000259" key="7">
    <source>
        <dbReference type="PROSITE" id="PS51352"/>
    </source>
</evidence>
<dbReference type="Pfam" id="PF08534">
    <property type="entry name" value="Redoxin"/>
    <property type="match status" value="1"/>
</dbReference>
<dbReference type="InterPro" id="IPR006311">
    <property type="entry name" value="TAT_signal"/>
</dbReference>
<evidence type="ECO:0000313" key="8">
    <source>
        <dbReference type="EMBL" id="TXR57722.1"/>
    </source>
</evidence>
<evidence type="ECO:0000256" key="1">
    <source>
        <dbReference type="ARBA" id="ARBA00004196"/>
    </source>
</evidence>
<dbReference type="PROSITE" id="PS51352">
    <property type="entry name" value="THIOREDOXIN_2"/>
    <property type="match status" value="1"/>
</dbReference>
<dbReference type="AlphaFoldDB" id="A0A5C8ZIJ9"/>
<evidence type="ECO:0000256" key="4">
    <source>
        <dbReference type="ARBA" id="ARBA00023157"/>
    </source>
</evidence>
<evidence type="ECO:0000256" key="6">
    <source>
        <dbReference type="SAM" id="SignalP"/>
    </source>
</evidence>
<feature type="domain" description="Thioredoxin" evidence="7">
    <location>
        <begin position="57"/>
        <end position="200"/>
    </location>
</feature>
<dbReference type="InterPro" id="IPR013766">
    <property type="entry name" value="Thioredoxin_domain"/>
</dbReference>
<dbReference type="CDD" id="cd02966">
    <property type="entry name" value="TlpA_like_family"/>
    <property type="match status" value="1"/>
</dbReference>
<accession>A0A5C8ZIJ9</accession>
<keyword evidence="3" id="KW-0812">Transmembrane</keyword>
<dbReference type="EMBL" id="VKAC01000001">
    <property type="protein sequence ID" value="TXR57722.1"/>
    <property type="molecule type" value="Genomic_DNA"/>
</dbReference>
<comment type="subcellular location">
    <subcellularLocation>
        <location evidence="1">Cell envelope</location>
    </subcellularLocation>
</comment>
<dbReference type="GO" id="GO:0016491">
    <property type="term" value="F:oxidoreductase activity"/>
    <property type="evidence" value="ECO:0007669"/>
    <property type="project" value="InterPro"/>
</dbReference>
<organism evidence="8 9">
    <name type="scientific">Quadrisphaera setariae</name>
    <dbReference type="NCBI Taxonomy" id="2593304"/>
    <lineage>
        <taxon>Bacteria</taxon>
        <taxon>Bacillati</taxon>
        <taxon>Actinomycetota</taxon>
        <taxon>Actinomycetes</taxon>
        <taxon>Kineosporiales</taxon>
        <taxon>Kineosporiaceae</taxon>
        <taxon>Quadrisphaera</taxon>
    </lineage>
</organism>
<dbReference type="GO" id="GO:0017004">
    <property type="term" value="P:cytochrome complex assembly"/>
    <property type="evidence" value="ECO:0007669"/>
    <property type="project" value="UniProtKB-KW"/>
</dbReference>
<feature type="chain" id="PRO_5023077476" evidence="6">
    <location>
        <begin position="30"/>
        <end position="214"/>
    </location>
</feature>
<dbReference type="Gene3D" id="3.40.30.10">
    <property type="entry name" value="Glutaredoxin"/>
    <property type="match status" value="1"/>
</dbReference>
<protein>
    <submittedName>
        <fullName evidence="8">TlpA family protein disulfide reductase</fullName>
    </submittedName>
</protein>
<keyword evidence="4" id="KW-1015">Disulfide bond</keyword>
<evidence type="ECO:0000256" key="3">
    <source>
        <dbReference type="ARBA" id="ARBA00022968"/>
    </source>
</evidence>
<keyword evidence="3" id="KW-0735">Signal-anchor</keyword>
<dbReference type="InterPro" id="IPR050553">
    <property type="entry name" value="Thioredoxin_ResA/DsbE_sf"/>
</dbReference>
<keyword evidence="9" id="KW-1185">Reference proteome</keyword>
<dbReference type="GO" id="GO:0030313">
    <property type="term" value="C:cell envelope"/>
    <property type="evidence" value="ECO:0007669"/>
    <property type="project" value="UniProtKB-SubCell"/>
</dbReference>
<dbReference type="OrthoDB" id="9796554at2"/>